<dbReference type="SUPFAM" id="SSF54373">
    <property type="entry name" value="FAD-linked reductases, C-terminal domain"/>
    <property type="match status" value="1"/>
</dbReference>
<name>A0A4S8MAF2_DENBC</name>
<dbReference type="AlphaFoldDB" id="A0A4S8MAF2"/>
<dbReference type="OrthoDB" id="269227at2759"/>
<organism evidence="8 9">
    <name type="scientific">Dendrothele bispora (strain CBS 962.96)</name>
    <dbReference type="NCBI Taxonomy" id="1314807"/>
    <lineage>
        <taxon>Eukaryota</taxon>
        <taxon>Fungi</taxon>
        <taxon>Dikarya</taxon>
        <taxon>Basidiomycota</taxon>
        <taxon>Agaricomycotina</taxon>
        <taxon>Agaricomycetes</taxon>
        <taxon>Agaricomycetidae</taxon>
        <taxon>Agaricales</taxon>
        <taxon>Agaricales incertae sedis</taxon>
        <taxon>Dendrothele</taxon>
    </lineage>
</organism>
<feature type="binding site" evidence="3">
    <location>
        <begin position="42"/>
        <end position="43"/>
    </location>
    <ligand>
        <name>FAD</name>
        <dbReference type="ChEBI" id="CHEBI:57692"/>
    </ligand>
</feature>
<dbReference type="PANTHER" id="PTHR11552:SF78">
    <property type="entry name" value="GLUCOSE-METHANOL-CHOLINE OXIDOREDUCTASE N-TERMINAL DOMAIN-CONTAINING PROTEIN"/>
    <property type="match status" value="1"/>
</dbReference>
<feature type="domain" description="Glucose-methanol-choline oxidoreductase N-terminal" evidence="6">
    <location>
        <begin position="113"/>
        <end position="136"/>
    </location>
</feature>
<dbReference type="Pfam" id="PF05199">
    <property type="entry name" value="GMC_oxred_C"/>
    <property type="match status" value="1"/>
</dbReference>
<comment type="similarity">
    <text evidence="2 4">Belongs to the GMC oxidoreductase family.</text>
</comment>
<dbReference type="Pfam" id="PF00732">
    <property type="entry name" value="GMC_oxred_N"/>
    <property type="match status" value="1"/>
</dbReference>
<keyword evidence="9" id="KW-1185">Reference proteome</keyword>
<gene>
    <name evidence="8" type="ORF">K435DRAFT_939556</name>
</gene>
<dbReference type="PROSITE" id="PS00624">
    <property type="entry name" value="GMC_OXRED_2"/>
    <property type="match status" value="1"/>
</dbReference>
<evidence type="ECO:0000256" key="3">
    <source>
        <dbReference type="PIRSR" id="PIRSR000137-2"/>
    </source>
</evidence>
<evidence type="ECO:0000256" key="2">
    <source>
        <dbReference type="ARBA" id="ARBA00010790"/>
    </source>
</evidence>
<accession>A0A4S8MAF2</accession>
<evidence type="ECO:0000256" key="4">
    <source>
        <dbReference type="RuleBase" id="RU003968"/>
    </source>
</evidence>
<dbReference type="Gene3D" id="3.50.50.60">
    <property type="entry name" value="FAD/NAD(P)-binding domain"/>
    <property type="match status" value="1"/>
</dbReference>
<protein>
    <submittedName>
        <fullName evidence="8">Alcohol oxidase</fullName>
    </submittedName>
</protein>
<keyword evidence="5" id="KW-0732">Signal</keyword>
<evidence type="ECO:0000256" key="5">
    <source>
        <dbReference type="SAM" id="SignalP"/>
    </source>
</evidence>
<feature type="domain" description="Glucose-methanol-choline oxidoreductase N-terminal" evidence="7">
    <location>
        <begin position="305"/>
        <end position="319"/>
    </location>
</feature>
<feature type="signal peptide" evidence="5">
    <location>
        <begin position="1"/>
        <end position="22"/>
    </location>
</feature>
<dbReference type="GO" id="GO:0016614">
    <property type="term" value="F:oxidoreductase activity, acting on CH-OH group of donors"/>
    <property type="evidence" value="ECO:0007669"/>
    <property type="project" value="InterPro"/>
</dbReference>
<dbReference type="PIRSF" id="PIRSF000137">
    <property type="entry name" value="Alcohol_oxidase"/>
    <property type="match status" value="1"/>
</dbReference>
<sequence length="629" mass="68714">MLSPLRVGSLFTLCFWSISTLAAITPPTLDSEYDIIFAGGGTTASIIAGQLSSNAPDLKILILEAGPTTRERIEHIQPGRYFTHMEPFSNTEQFTASKPSDYVAGRSVVIPSGRCVGGGSSVNFMLYNRPSASDFDDWVTEFGNSGWSSEDLIPLLEMSETYEVNPQGNNHGSSGPLHVSFGGKSFELAQEFLDIGPQVEKNRPLSDEGNDFTEASLNVDWVRWTSLRRCGSISASKHHYLYPQENNSNLVISTGSRVVRLVLSEENEGITATGVEFIYDKHVFPDYPTTTQSITAKKMVILSAGAMGTPLILERSGIGAQEVLHQANIHQVVDLPGVGSSYQGIELLLTPYTTDTETFDPLFRNNATIWAEALRQWDIDRTGFMAANGVDAAIKIRPTEAELQEIGIEFTERWNDFYANKPDKPLFWLSALAGLPADQSGLPILNFMSGGCFLGYPESMGSLHVSSDDPYAPPNFDTGFLSKQSDVAALRWGYKKGREILRRMPGFRGAFVPAHPQFPEGSSAALNETGPVSLDAPNVVYSPEDDEAIDIYIRKFVGTSWHSLGTAPMKALKEGGVVDDQLNVYGVKALKIADLSIPPSNLNANMYSTTIAIAQKAYLIIAKELRIIV</sequence>
<evidence type="ECO:0000259" key="6">
    <source>
        <dbReference type="PROSITE" id="PS00623"/>
    </source>
</evidence>
<dbReference type="PANTHER" id="PTHR11552">
    <property type="entry name" value="GLUCOSE-METHANOL-CHOLINE GMC OXIDOREDUCTASE"/>
    <property type="match status" value="1"/>
</dbReference>
<dbReference type="InterPro" id="IPR000172">
    <property type="entry name" value="GMC_OxRdtase_N"/>
</dbReference>
<evidence type="ECO:0000256" key="1">
    <source>
        <dbReference type="ARBA" id="ARBA00001974"/>
    </source>
</evidence>
<dbReference type="EMBL" id="ML179120">
    <property type="protein sequence ID" value="THU99422.1"/>
    <property type="molecule type" value="Genomic_DNA"/>
</dbReference>
<evidence type="ECO:0000313" key="8">
    <source>
        <dbReference type="EMBL" id="THU99422.1"/>
    </source>
</evidence>
<comment type="cofactor">
    <cofactor evidence="1 3">
        <name>FAD</name>
        <dbReference type="ChEBI" id="CHEBI:57692"/>
    </cofactor>
</comment>
<feature type="binding site" evidence="3">
    <location>
        <position position="258"/>
    </location>
    <ligand>
        <name>FAD</name>
        <dbReference type="ChEBI" id="CHEBI:57692"/>
    </ligand>
</feature>
<dbReference type="SUPFAM" id="SSF51905">
    <property type="entry name" value="FAD/NAD(P)-binding domain"/>
    <property type="match status" value="1"/>
</dbReference>
<dbReference type="InterPro" id="IPR007867">
    <property type="entry name" value="GMC_OxRtase_C"/>
</dbReference>
<feature type="binding site" evidence="3">
    <location>
        <begin position="561"/>
        <end position="562"/>
    </location>
    <ligand>
        <name>FAD</name>
        <dbReference type="ChEBI" id="CHEBI:57692"/>
    </ligand>
</feature>
<evidence type="ECO:0000313" key="9">
    <source>
        <dbReference type="Proteomes" id="UP000297245"/>
    </source>
</evidence>
<keyword evidence="4" id="KW-0285">Flavoprotein</keyword>
<dbReference type="Gene3D" id="3.30.560.10">
    <property type="entry name" value="Glucose Oxidase, domain 3"/>
    <property type="match status" value="1"/>
</dbReference>
<evidence type="ECO:0000259" key="7">
    <source>
        <dbReference type="PROSITE" id="PS00624"/>
    </source>
</evidence>
<dbReference type="InterPro" id="IPR012132">
    <property type="entry name" value="GMC_OxRdtase"/>
</dbReference>
<proteinExistence type="inferred from homology"/>
<dbReference type="InterPro" id="IPR036188">
    <property type="entry name" value="FAD/NAD-bd_sf"/>
</dbReference>
<feature type="chain" id="PRO_5020589046" evidence="5">
    <location>
        <begin position="23"/>
        <end position="629"/>
    </location>
</feature>
<dbReference type="GO" id="GO:0050660">
    <property type="term" value="F:flavin adenine dinucleotide binding"/>
    <property type="evidence" value="ECO:0007669"/>
    <property type="project" value="InterPro"/>
</dbReference>
<dbReference type="PROSITE" id="PS00623">
    <property type="entry name" value="GMC_OXRED_1"/>
    <property type="match status" value="1"/>
</dbReference>
<reference evidence="8 9" key="1">
    <citation type="journal article" date="2019" name="Nat. Ecol. Evol.">
        <title>Megaphylogeny resolves global patterns of mushroom evolution.</title>
        <authorList>
            <person name="Varga T."/>
            <person name="Krizsan K."/>
            <person name="Foldi C."/>
            <person name="Dima B."/>
            <person name="Sanchez-Garcia M."/>
            <person name="Sanchez-Ramirez S."/>
            <person name="Szollosi G.J."/>
            <person name="Szarkandi J.G."/>
            <person name="Papp V."/>
            <person name="Albert L."/>
            <person name="Andreopoulos W."/>
            <person name="Angelini C."/>
            <person name="Antonin V."/>
            <person name="Barry K.W."/>
            <person name="Bougher N.L."/>
            <person name="Buchanan P."/>
            <person name="Buyck B."/>
            <person name="Bense V."/>
            <person name="Catcheside P."/>
            <person name="Chovatia M."/>
            <person name="Cooper J."/>
            <person name="Damon W."/>
            <person name="Desjardin D."/>
            <person name="Finy P."/>
            <person name="Geml J."/>
            <person name="Haridas S."/>
            <person name="Hughes K."/>
            <person name="Justo A."/>
            <person name="Karasinski D."/>
            <person name="Kautmanova I."/>
            <person name="Kiss B."/>
            <person name="Kocsube S."/>
            <person name="Kotiranta H."/>
            <person name="LaButti K.M."/>
            <person name="Lechner B.E."/>
            <person name="Liimatainen K."/>
            <person name="Lipzen A."/>
            <person name="Lukacs Z."/>
            <person name="Mihaltcheva S."/>
            <person name="Morgado L.N."/>
            <person name="Niskanen T."/>
            <person name="Noordeloos M.E."/>
            <person name="Ohm R.A."/>
            <person name="Ortiz-Santana B."/>
            <person name="Ovrebo C."/>
            <person name="Racz N."/>
            <person name="Riley R."/>
            <person name="Savchenko A."/>
            <person name="Shiryaev A."/>
            <person name="Soop K."/>
            <person name="Spirin V."/>
            <person name="Szebenyi C."/>
            <person name="Tomsovsky M."/>
            <person name="Tulloss R.E."/>
            <person name="Uehling J."/>
            <person name="Grigoriev I.V."/>
            <person name="Vagvolgyi C."/>
            <person name="Papp T."/>
            <person name="Martin F.M."/>
            <person name="Miettinen O."/>
            <person name="Hibbett D.S."/>
            <person name="Nagy L.G."/>
        </authorList>
    </citation>
    <scope>NUCLEOTIDE SEQUENCE [LARGE SCALE GENOMIC DNA]</scope>
    <source>
        <strain evidence="8 9">CBS 962.96</strain>
    </source>
</reference>
<dbReference type="Proteomes" id="UP000297245">
    <property type="component" value="Unassembled WGS sequence"/>
</dbReference>
<keyword evidence="3 4" id="KW-0274">FAD</keyword>